<keyword evidence="2" id="KW-1185">Reference proteome</keyword>
<proteinExistence type="predicted"/>
<name>A0A9N7ZDL5_PLEPL</name>
<sequence>MASTREPDQTAHTHMHVKSAHIITFACVRLYVRMLVAKRQAKGPKANKEPEERSSRKLISHFIPLRSASSLCAPAAGWITPTTEIRLAVFISKPGANLGPRHLDELRVPALNPELNPSARLNAGPGKSCFPRLCMHPRHLAESL</sequence>
<accession>A0A9N7ZDL5</accession>
<dbReference type="AlphaFoldDB" id="A0A9N7ZDL5"/>
<protein>
    <submittedName>
        <fullName evidence="1">Uncharacterized protein</fullName>
    </submittedName>
</protein>
<reference evidence="1" key="1">
    <citation type="submission" date="2020-03" db="EMBL/GenBank/DDBJ databases">
        <authorList>
            <person name="Weist P."/>
        </authorList>
    </citation>
    <scope>NUCLEOTIDE SEQUENCE</scope>
</reference>
<comment type="caution">
    <text evidence="1">The sequence shown here is derived from an EMBL/GenBank/DDBJ whole genome shotgun (WGS) entry which is preliminary data.</text>
</comment>
<dbReference type="Proteomes" id="UP001153269">
    <property type="component" value="Unassembled WGS sequence"/>
</dbReference>
<organism evidence="1 2">
    <name type="scientific">Pleuronectes platessa</name>
    <name type="common">European plaice</name>
    <dbReference type="NCBI Taxonomy" id="8262"/>
    <lineage>
        <taxon>Eukaryota</taxon>
        <taxon>Metazoa</taxon>
        <taxon>Chordata</taxon>
        <taxon>Craniata</taxon>
        <taxon>Vertebrata</taxon>
        <taxon>Euteleostomi</taxon>
        <taxon>Actinopterygii</taxon>
        <taxon>Neopterygii</taxon>
        <taxon>Teleostei</taxon>
        <taxon>Neoteleostei</taxon>
        <taxon>Acanthomorphata</taxon>
        <taxon>Carangaria</taxon>
        <taxon>Pleuronectiformes</taxon>
        <taxon>Pleuronectoidei</taxon>
        <taxon>Pleuronectidae</taxon>
        <taxon>Pleuronectes</taxon>
    </lineage>
</organism>
<gene>
    <name evidence="1" type="ORF">PLEPLA_LOCUS48038</name>
</gene>
<evidence type="ECO:0000313" key="1">
    <source>
        <dbReference type="EMBL" id="CAB1460201.1"/>
    </source>
</evidence>
<evidence type="ECO:0000313" key="2">
    <source>
        <dbReference type="Proteomes" id="UP001153269"/>
    </source>
</evidence>
<dbReference type="EMBL" id="CADEAL010004467">
    <property type="protein sequence ID" value="CAB1460201.1"/>
    <property type="molecule type" value="Genomic_DNA"/>
</dbReference>